<dbReference type="PANTHER" id="PTHR16222">
    <property type="entry name" value="ADP-RIBOSYLGLYCOHYDROLASE"/>
    <property type="match status" value="1"/>
</dbReference>
<reference evidence="9" key="1">
    <citation type="submission" date="2022-11" db="EMBL/GenBank/DDBJ databases">
        <title>Centuries of genome instability and evolution in soft-shell clam transmissible cancer (bioRxiv).</title>
        <authorList>
            <person name="Hart S.F.M."/>
            <person name="Yonemitsu M.A."/>
            <person name="Giersch R.M."/>
            <person name="Beal B.F."/>
            <person name="Arriagada G."/>
            <person name="Davis B.W."/>
            <person name="Ostrander E.A."/>
            <person name="Goff S.P."/>
            <person name="Metzger M.J."/>
        </authorList>
    </citation>
    <scope>NUCLEOTIDE SEQUENCE</scope>
    <source>
        <strain evidence="9">MELC-2E11</strain>
        <tissue evidence="9">Siphon/mantle</tissue>
    </source>
</reference>
<dbReference type="Gene3D" id="1.10.4080.10">
    <property type="entry name" value="ADP-ribosylation/Crystallin J1"/>
    <property type="match status" value="2"/>
</dbReference>
<evidence type="ECO:0000256" key="4">
    <source>
        <dbReference type="ARBA" id="ARBA00049725"/>
    </source>
</evidence>
<evidence type="ECO:0000256" key="6">
    <source>
        <dbReference type="ARBA" id="ARBA00049798"/>
    </source>
</evidence>
<dbReference type="PANTHER" id="PTHR16222:SF26">
    <property type="entry name" value="ADP-RIBOSYLHYDROLASE ARH1"/>
    <property type="match status" value="1"/>
</dbReference>
<feature type="region of interest" description="Disordered" evidence="8">
    <location>
        <begin position="373"/>
        <end position="395"/>
    </location>
</feature>
<evidence type="ECO:0000256" key="8">
    <source>
        <dbReference type="SAM" id="MobiDB-lite"/>
    </source>
</evidence>
<name>A0ABY7DFF7_MYAAR</name>
<organism evidence="9 10">
    <name type="scientific">Mya arenaria</name>
    <name type="common">Soft-shell clam</name>
    <dbReference type="NCBI Taxonomy" id="6604"/>
    <lineage>
        <taxon>Eukaryota</taxon>
        <taxon>Metazoa</taxon>
        <taxon>Spiralia</taxon>
        <taxon>Lophotrochozoa</taxon>
        <taxon>Mollusca</taxon>
        <taxon>Bivalvia</taxon>
        <taxon>Autobranchia</taxon>
        <taxon>Heteroconchia</taxon>
        <taxon>Euheterodonta</taxon>
        <taxon>Imparidentia</taxon>
        <taxon>Neoheterodontei</taxon>
        <taxon>Myida</taxon>
        <taxon>Myoidea</taxon>
        <taxon>Myidae</taxon>
        <taxon>Mya</taxon>
    </lineage>
</organism>
<dbReference type="InterPro" id="IPR036705">
    <property type="entry name" value="Ribosyl_crysJ1_sf"/>
</dbReference>
<dbReference type="EMBL" id="CP111013">
    <property type="protein sequence ID" value="WAQ96009.1"/>
    <property type="molecule type" value="Genomic_DNA"/>
</dbReference>
<dbReference type="SUPFAM" id="SSF101478">
    <property type="entry name" value="ADP-ribosylglycohydrolase"/>
    <property type="match status" value="2"/>
</dbReference>
<feature type="region of interest" description="Disordered" evidence="8">
    <location>
        <begin position="411"/>
        <end position="435"/>
    </location>
</feature>
<feature type="compositionally biased region" description="Basic and acidic residues" evidence="8">
    <location>
        <begin position="382"/>
        <end position="395"/>
    </location>
</feature>
<evidence type="ECO:0000256" key="1">
    <source>
        <dbReference type="ARBA" id="ARBA00010702"/>
    </source>
</evidence>
<sequence>MEVVENSVDSGPAPKSSVNFEAAMVLSGVGDALGYKNGHWEFCSSGTKILNEVRKMGGVARINVKKPYWIVSDDTVMHIATGQALIENRHDVVLDELIKKLAIKYKGCMSDMVGREPGIMCEDSCRKLDPWSALGCRIPFNTRAGGCGAAMRAMCIGLRYWKSDQLDQLIAASIESGRLTHHHPTGYLGALASALFTAFAIQGKLPYEWGAEMMTILPKAKEHIRLRSIEVKKNLEYWDFFESRWCEYLRMRNISDGKSEPVFPMMFGAKKRDQFYTYVSFEDCGGSSGHDAPMIAYDAILGCNGNWIELCNRAMFHGGDSDSTGVIAGCLYGAMYGYSGVPKRNYSDLEYKKELETIGHKLYKLSLFAEDSYSKTSPENGETGKDAGNDDSGKSLEVDDTVKFAENGDLKKSLGDSVTGKGSGEEESPKPRINMDVPGRRVEINIRYEAAMVLSGVGDALGYKNGEFETCQSGTEIKAMVESLGGLDQIIVKPPEWIVSDDTLFHMATAKVLIDASSRDLSNAKFLRNLAIEYKNCIAEMVEMGDRSPGETCLSACRLLDPWDPNGCGVPFNQRGGACGAAMRAMCIGLRYPKPEQLGDLVKASVEAGIITHHHPTGYLGSLASAVFTAFAIQSKPAREWGAGLLSVLPRAREFISSRNQSVNENVGAWDYFESRWKEYLGARQIMDGNTDAMFPLNYDFSKRDAFYEYMSYDGLGGSSGHDAPMIAYDAILGCNGEWKELCDRAMFHGGDSDSTGVIAGCLYGALYGYREVPENNYAQLEYKGELVKLGRDLYQLSHTE</sequence>
<evidence type="ECO:0000256" key="2">
    <source>
        <dbReference type="ARBA" id="ARBA00022801"/>
    </source>
</evidence>
<dbReference type="InterPro" id="IPR005502">
    <property type="entry name" value="Ribosyl_crysJ1"/>
</dbReference>
<evidence type="ECO:0000256" key="5">
    <source>
        <dbReference type="ARBA" id="ARBA00049773"/>
    </source>
</evidence>
<proteinExistence type="inferred from homology"/>
<evidence type="ECO:0000256" key="7">
    <source>
        <dbReference type="ARBA" id="ARBA00049810"/>
    </source>
</evidence>
<dbReference type="Proteomes" id="UP001164746">
    <property type="component" value="Chromosome 2"/>
</dbReference>
<evidence type="ECO:0000256" key="3">
    <source>
        <dbReference type="ARBA" id="ARBA00049582"/>
    </source>
</evidence>
<dbReference type="EC" id="3.2.2.19" evidence="4"/>
<accession>A0ABY7DFF7</accession>
<gene>
    <name evidence="9" type="ORF">MAR_028699</name>
</gene>
<keyword evidence="2" id="KW-0378">Hydrolase</keyword>
<dbReference type="Pfam" id="PF03747">
    <property type="entry name" value="ADP_ribosyl_GH"/>
    <property type="match status" value="2"/>
</dbReference>
<protein>
    <recommendedName>
        <fullName evidence="5">ADP-ribosylhydrolase ARH1</fullName>
        <ecNumber evidence="4">3.2.2.19</ecNumber>
    </recommendedName>
    <alternativeName>
        <fullName evidence="6">ADP-ribose-L-arginine cleaving enzyme</fullName>
    </alternativeName>
    <alternativeName>
        <fullName evidence="7">[Protein ADP-ribosylarginine] hydrolase</fullName>
    </alternativeName>
</protein>
<keyword evidence="10" id="KW-1185">Reference proteome</keyword>
<evidence type="ECO:0000313" key="10">
    <source>
        <dbReference type="Proteomes" id="UP001164746"/>
    </source>
</evidence>
<comment type="similarity">
    <text evidence="1">Belongs to the ADP-ribosylglycohydrolase family.</text>
</comment>
<comment type="function">
    <text evidence="3">Specifically acts as an arginine mono-ADP-ribosylhydrolase by mediating the removal of mono-ADP-ribose attached to arginine residues on proteins.</text>
</comment>
<evidence type="ECO:0000313" key="9">
    <source>
        <dbReference type="EMBL" id="WAQ96009.1"/>
    </source>
</evidence>
<dbReference type="InterPro" id="IPR050792">
    <property type="entry name" value="ADP-ribosylglycohydrolase"/>
</dbReference>